<dbReference type="EMBL" id="JBIALX010000002">
    <property type="protein sequence ID" value="MFF0452878.1"/>
    <property type="molecule type" value="Genomic_DNA"/>
</dbReference>
<dbReference type="PROSITE" id="PS51184">
    <property type="entry name" value="JMJC"/>
    <property type="match status" value="1"/>
</dbReference>
<protein>
    <submittedName>
        <fullName evidence="2">Cupin-like domain-containing protein</fullName>
    </submittedName>
</protein>
<organism evidence="2 3">
    <name type="scientific">Nocardia africana</name>
    <dbReference type="NCBI Taxonomy" id="134964"/>
    <lineage>
        <taxon>Bacteria</taxon>
        <taxon>Bacillati</taxon>
        <taxon>Actinomycetota</taxon>
        <taxon>Actinomycetes</taxon>
        <taxon>Mycobacteriales</taxon>
        <taxon>Nocardiaceae</taxon>
        <taxon>Nocardia</taxon>
    </lineage>
</organism>
<dbReference type="Pfam" id="PF13621">
    <property type="entry name" value="Cupin_8"/>
    <property type="match status" value="1"/>
</dbReference>
<reference evidence="2 3" key="1">
    <citation type="submission" date="2024-10" db="EMBL/GenBank/DDBJ databases">
        <title>The Natural Products Discovery Center: Release of the First 8490 Sequenced Strains for Exploring Actinobacteria Biosynthetic Diversity.</title>
        <authorList>
            <person name="Kalkreuter E."/>
            <person name="Kautsar S.A."/>
            <person name="Yang D."/>
            <person name="Bader C.D."/>
            <person name="Teijaro C.N."/>
            <person name="Fluegel L."/>
            <person name="Davis C.M."/>
            <person name="Simpson J.R."/>
            <person name="Lauterbach L."/>
            <person name="Steele A.D."/>
            <person name="Gui C."/>
            <person name="Meng S."/>
            <person name="Li G."/>
            <person name="Viehrig K."/>
            <person name="Ye F."/>
            <person name="Su P."/>
            <person name="Kiefer A.F."/>
            <person name="Nichols A."/>
            <person name="Cepeda A.J."/>
            <person name="Yan W."/>
            <person name="Fan B."/>
            <person name="Jiang Y."/>
            <person name="Adhikari A."/>
            <person name="Zheng C.-J."/>
            <person name="Schuster L."/>
            <person name="Cowan T.M."/>
            <person name="Smanski M.J."/>
            <person name="Chevrette M.G."/>
            <person name="De Carvalho L.P.S."/>
            <person name="Shen B."/>
        </authorList>
    </citation>
    <scope>NUCLEOTIDE SEQUENCE [LARGE SCALE GENOMIC DNA]</scope>
    <source>
        <strain evidence="2 3">NPDC004550</strain>
    </source>
</reference>
<dbReference type="Proteomes" id="UP001601521">
    <property type="component" value="Unassembled WGS sequence"/>
</dbReference>
<gene>
    <name evidence="2" type="ORF">ACFYTH_05860</name>
</gene>
<name>A0ABW6NCK6_9NOCA</name>
<dbReference type="PANTHER" id="PTHR12461">
    <property type="entry name" value="HYPOXIA-INDUCIBLE FACTOR 1 ALPHA INHIBITOR-RELATED"/>
    <property type="match status" value="1"/>
</dbReference>
<dbReference type="SUPFAM" id="SSF51197">
    <property type="entry name" value="Clavaminate synthase-like"/>
    <property type="match status" value="1"/>
</dbReference>
<feature type="domain" description="JmjC" evidence="1">
    <location>
        <begin position="97"/>
        <end position="260"/>
    </location>
</feature>
<accession>A0ABW6NCK6</accession>
<dbReference type="SMART" id="SM00558">
    <property type="entry name" value="JmjC"/>
    <property type="match status" value="1"/>
</dbReference>
<evidence type="ECO:0000259" key="1">
    <source>
        <dbReference type="PROSITE" id="PS51184"/>
    </source>
</evidence>
<dbReference type="InterPro" id="IPR041667">
    <property type="entry name" value="Cupin_8"/>
</dbReference>
<comment type="caution">
    <text evidence="2">The sequence shown here is derived from an EMBL/GenBank/DDBJ whole genome shotgun (WGS) entry which is preliminary data.</text>
</comment>
<dbReference type="RefSeq" id="WP_387249600.1">
    <property type="nucleotide sequence ID" value="NZ_JBIALX010000002.1"/>
</dbReference>
<evidence type="ECO:0000313" key="2">
    <source>
        <dbReference type="EMBL" id="MFF0452878.1"/>
    </source>
</evidence>
<dbReference type="Gene3D" id="2.60.120.650">
    <property type="entry name" value="Cupin"/>
    <property type="match status" value="1"/>
</dbReference>
<sequence length="319" mass="35990">MTVRPAPRISDLPAARPETDDWATYGGLPVVIEGVAEKWAAVGKWTADHLEQRAGEQQVTAFVTDESLQGTVLQQINKKVTTSFGEVVRHIFGVHRSDPALSYYLRVEPGSAVYEELASDFEIPDTGRAFNPAWTGIWMGQRGNSTPFHNDQWHGLLFQISGHKRYTMVHPFDAPRLQQDWPPEARYDLSHAEVLAEDAPVLRELEQVYQGVLSPGEVLYVPPFWMHQVVTLDDGNISMPIRFDTSQSPDLSLFQFSQRSSLRNLTNQPVSDVPTIVEFLRRNRAHFDDLEQEFAEAIVRVRNLEISAADLLEAVERGA</sequence>
<dbReference type="InterPro" id="IPR003347">
    <property type="entry name" value="JmjC_dom"/>
</dbReference>
<keyword evidence="3" id="KW-1185">Reference proteome</keyword>
<evidence type="ECO:0000313" key="3">
    <source>
        <dbReference type="Proteomes" id="UP001601521"/>
    </source>
</evidence>
<proteinExistence type="predicted"/>
<dbReference type="PANTHER" id="PTHR12461:SF105">
    <property type="entry name" value="HYPOXIA-INDUCIBLE FACTOR 1-ALPHA INHIBITOR"/>
    <property type="match status" value="1"/>
</dbReference>